<name>A0ACC1SKY7_9HYPO</name>
<sequence length="119" mass="13061">MATPTSGGNGLRRAACDQCRQKKLKCTGEEGTCSRCAQRRIQCTYSAQKARGRPRKSRSDSSRNDDNTISISDSPEVPETGTYTANIHSQDQFGQQHWEFENPAINASSGSNSENIFGE</sequence>
<reference evidence="1" key="1">
    <citation type="submission" date="2022-08" db="EMBL/GenBank/DDBJ databases">
        <title>Genome Sequence of Fusarium decemcellulare.</title>
        <authorList>
            <person name="Buettner E."/>
        </authorList>
    </citation>
    <scope>NUCLEOTIDE SEQUENCE</scope>
    <source>
        <strain evidence="1">Babe19</strain>
    </source>
</reference>
<gene>
    <name evidence="1" type="ORF">NM208_g4344</name>
</gene>
<keyword evidence="2" id="KW-1185">Reference proteome</keyword>
<proteinExistence type="predicted"/>
<organism evidence="1 2">
    <name type="scientific">Fusarium decemcellulare</name>
    <dbReference type="NCBI Taxonomy" id="57161"/>
    <lineage>
        <taxon>Eukaryota</taxon>
        <taxon>Fungi</taxon>
        <taxon>Dikarya</taxon>
        <taxon>Ascomycota</taxon>
        <taxon>Pezizomycotina</taxon>
        <taxon>Sordariomycetes</taxon>
        <taxon>Hypocreomycetidae</taxon>
        <taxon>Hypocreales</taxon>
        <taxon>Nectriaceae</taxon>
        <taxon>Fusarium</taxon>
        <taxon>Fusarium decemcellulare species complex</taxon>
    </lineage>
</organism>
<dbReference type="EMBL" id="JANRMS010000321">
    <property type="protein sequence ID" value="KAJ3541981.1"/>
    <property type="molecule type" value="Genomic_DNA"/>
</dbReference>
<evidence type="ECO:0000313" key="1">
    <source>
        <dbReference type="EMBL" id="KAJ3541981.1"/>
    </source>
</evidence>
<dbReference type="Proteomes" id="UP001148629">
    <property type="component" value="Unassembled WGS sequence"/>
</dbReference>
<protein>
    <submittedName>
        <fullName evidence="1">Uncharacterized protein</fullName>
    </submittedName>
</protein>
<comment type="caution">
    <text evidence="1">The sequence shown here is derived from an EMBL/GenBank/DDBJ whole genome shotgun (WGS) entry which is preliminary data.</text>
</comment>
<accession>A0ACC1SKY7</accession>
<evidence type="ECO:0000313" key="2">
    <source>
        <dbReference type="Proteomes" id="UP001148629"/>
    </source>
</evidence>